<comment type="caution">
    <text evidence="1">The sequence shown here is derived from an EMBL/GenBank/DDBJ whole genome shotgun (WGS) entry which is preliminary data.</text>
</comment>
<proteinExistence type="predicted"/>
<gene>
    <name evidence="1" type="ORF">OWV82_009306</name>
</gene>
<name>A0ACC1YCW4_MELAZ</name>
<dbReference type="EMBL" id="CM051397">
    <property type="protein sequence ID" value="KAJ4721641.1"/>
    <property type="molecule type" value="Genomic_DNA"/>
</dbReference>
<evidence type="ECO:0000313" key="1">
    <source>
        <dbReference type="EMBL" id="KAJ4721641.1"/>
    </source>
</evidence>
<dbReference type="Proteomes" id="UP001164539">
    <property type="component" value="Chromosome 4"/>
</dbReference>
<accession>A0ACC1YCW4</accession>
<protein>
    <submittedName>
        <fullName evidence="1">Endoribonuclease Dicer-like</fullName>
    </submittedName>
</protein>
<sequence>MEVETTQRGSGDPLPFARSYQLEASEKALDQNAIPFLETGSRAEPYNEEQPIYFPPELVHQCPQETKTMYHHYLIELKQNFYYDVPVHDIVLAMRTELEPDIANLNFDLEVDRGRLTVNLKHVGVMELTPEQVLTARRFQITLLRVLIERGMKKLMKILDGFQLGNNLEMDYLLLPSNSSHGQLIDWKCVESALFSCNNVLKNHTNCSMKANARVVQTKSGLLCTCMIRNSLVYTPHNGHTYCVTGILEHLDANSLLRLRDGTDIVYKKYYERRYGIQLCFDQQALLNGKHIFTVQNYLSKCRRKKEKAPSNISVELPPELCHVIMSPISLSTFYSFAFVPSIMHRLQSLLLAVNLKKMLLDHCTQKVDIPTIKVFEAITTRNCQESYHLESLATLGDSFLKYAASQQLFKTFQNNQEGFLSYEKGRIISNVTLCKLGCNHKLPGFIRTEVFDTKSWMIPGDNSRSYVLNEEPLSDTRNVYVVGRRKVKGKTVADAVEALIGAFLSTGGQNAGLVFLDRIGVKVDFLNVPYDRQFQVKAERLLDLCHLESLLNYSFHDPSLLVEALTHESYILPEIPRCYERLEFLGDAVLDYLITLYLFNKYPGLSPGYLTDMRSASVNNDCYAQSSVKHGLHKHILYDSQELRQQITIAVDNFEKLSLQSTFGWESESSFPKILGNIVESLAGAIFIDSGYNKEIVFQSISPLLEPLITSETMKLHPARELIEFCQKEHFNMKELVLSQIDGMSSITLEVEAKGRLFKQTSLAFDKKTAKKLACKEVLRSLKESTSRT</sequence>
<reference evidence="1 2" key="1">
    <citation type="journal article" date="2023" name="Science">
        <title>Complex scaffold remodeling in plant triterpene biosynthesis.</title>
        <authorList>
            <person name="De La Pena R."/>
            <person name="Hodgson H."/>
            <person name="Liu J.C."/>
            <person name="Stephenson M.J."/>
            <person name="Martin A.C."/>
            <person name="Owen C."/>
            <person name="Harkess A."/>
            <person name="Leebens-Mack J."/>
            <person name="Jimenez L.E."/>
            <person name="Osbourn A."/>
            <person name="Sattely E.S."/>
        </authorList>
    </citation>
    <scope>NUCLEOTIDE SEQUENCE [LARGE SCALE GENOMIC DNA]</scope>
    <source>
        <strain evidence="2">cv. JPN11</strain>
        <tissue evidence="1">Leaf</tissue>
    </source>
</reference>
<organism evidence="1 2">
    <name type="scientific">Melia azedarach</name>
    <name type="common">Chinaberry tree</name>
    <dbReference type="NCBI Taxonomy" id="155640"/>
    <lineage>
        <taxon>Eukaryota</taxon>
        <taxon>Viridiplantae</taxon>
        <taxon>Streptophyta</taxon>
        <taxon>Embryophyta</taxon>
        <taxon>Tracheophyta</taxon>
        <taxon>Spermatophyta</taxon>
        <taxon>Magnoliopsida</taxon>
        <taxon>eudicotyledons</taxon>
        <taxon>Gunneridae</taxon>
        <taxon>Pentapetalae</taxon>
        <taxon>rosids</taxon>
        <taxon>malvids</taxon>
        <taxon>Sapindales</taxon>
        <taxon>Meliaceae</taxon>
        <taxon>Melia</taxon>
    </lineage>
</organism>
<keyword evidence="2" id="KW-1185">Reference proteome</keyword>
<evidence type="ECO:0000313" key="2">
    <source>
        <dbReference type="Proteomes" id="UP001164539"/>
    </source>
</evidence>